<organism evidence="6 7">
    <name type="scientific">Candidatus Amulumruptor caecigallinarius</name>
    <dbReference type="NCBI Taxonomy" id="2109911"/>
    <lineage>
        <taxon>Bacteria</taxon>
        <taxon>Pseudomonadati</taxon>
        <taxon>Bacteroidota</taxon>
        <taxon>Bacteroidia</taxon>
        <taxon>Bacteroidales</taxon>
        <taxon>Muribaculaceae</taxon>
        <taxon>Candidatus Amulumruptor</taxon>
    </lineage>
</organism>
<comment type="subunit">
    <text evidence="5">Homodimer.</text>
</comment>
<dbReference type="AlphaFoldDB" id="A0A4Q0U8G0"/>
<comment type="caution">
    <text evidence="6">The sequence shown here is derived from an EMBL/GenBank/DDBJ whole genome shotgun (WGS) entry which is preliminary data.</text>
</comment>
<evidence type="ECO:0000256" key="5">
    <source>
        <dbReference type="HAMAP-Rule" id="MF_00658"/>
    </source>
</evidence>
<keyword evidence="2 5" id="KW-0808">Transferase</keyword>
<dbReference type="EC" id="2.1.1.177" evidence="5"/>
<dbReference type="PIRSF" id="PIRSF004505">
    <property type="entry name" value="MT_bac"/>
    <property type="match status" value="1"/>
</dbReference>
<keyword evidence="5" id="KW-0698">rRNA processing</keyword>
<comment type="similarity">
    <text evidence="4 5">Belongs to the RNA methyltransferase RlmH family.</text>
</comment>
<evidence type="ECO:0000256" key="3">
    <source>
        <dbReference type="ARBA" id="ARBA00022691"/>
    </source>
</evidence>
<dbReference type="InterPro" id="IPR029028">
    <property type="entry name" value="Alpha/beta_knot_MTases"/>
</dbReference>
<protein>
    <recommendedName>
        <fullName evidence="5">Ribosomal RNA large subunit methyltransferase H</fullName>
        <ecNumber evidence="5">2.1.1.177</ecNumber>
    </recommendedName>
    <alternativeName>
        <fullName evidence="5">23S rRNA (pseudouridine1915-N3)-methyltransferase</fullName>
    </alternativeName>
    <alternativeName>
        <fullName evidence="5">23S rRNA m3Psi1915 methyltransferase</fullName>
    </alternativeName>
    <alternativeName>
        <fullName evidence="5">rRNA (pseudouridine-N3-)-methyltransferase RlmH</fullName>
    </alternativeName>
</protein>
<keyword evidence="1 5" id="KW-0489">Methyltransferase</keyword>
<keyword evidence="5" id="KW-0963">Cytoplasm</keyword>
<name>A0A4Q0U8G0_9BACT</name>
<dbReference type="InterPro" id="IPR029026">
    <property type="entry name" value="tRNA_m1G_MTases_N"/>
</dbReference>
<gene>
    <name evidence="5 6" type="primary">rlmH</name>
    <name evidence="6" type="ORF">K8V47_06710</name>
</gene>
<dbReference type="EMBL" id="DYXT01000034">
    <property type="protein sequence ID" value="HJE39429.1"/>
    <property type="molecule type" value="Genomic_DNA"/>
</dbReference>
<dbReference type="InterPro" id="IPR003742">
    <property type="entry name" value="RlmH-like"/>
</dbReference>
<dbReference type="PANTHER" id="PTHR33603:SF1">
    <property type="entry name" value="RIBOSOMAL RNA LARGE SUBUNIT METHYLTRANSFERASE H"/>
    <property type="match status" value="1"/>
</dbReference>
<evidence type="ECO:0000256" key="2">
    <source>
        <dbReference type="ARBA" id="ARBA00022679"/>
    </source>
</evidence>
<dbReference type="Gene3D" id="3.40.1280.10">
    <property type="match status" value="1"/>
</dbReference>
<dbReference type="NCBIfam" id="NF000990">
    <property type="entry name" value="PRK00103.2-4"/>
    <property type="match status" value="1"/>
</dbReference>
<evidence type="ECO:0000313" key="6">
    <source>
        <dbReference type="EMBL" id="HJE39429.1"/>
    </source>
</evidence>
<dbReference type="PANTHER" id="PTHR33603">
    <property type="entry name" value="METHYLTRANSFERASE"/>
    <property type="match status" value="1"/>
</dbReference>
<dbReference type="CDD" id="cd18081">
    <property type="entry name" value="RlmH-like"/>
    <property type="match status" value="1"/>
</dbReference>
<proteinExistence type="inferred from homology"/>
<sequence>MKIILLVTGETKTSYLRQGIDQYFSRLKHYIPSELQVLPDIKASKAMTETRQKELEGQQMLQSLQPGDYVALLDERGKEMTSREFSAWVDSRMVSGLKRLVMVIGGPYGFSPEVYARADARLSLSRMTFSHEMVRLFVAEQLYRAMTILRNEPYHHD</sequence>
<comment type="function">
    <text evidence="5">Specifically methylates the pseudouridine at position 1915 (m3Psi1915) in 23S rRNA.</text>
</comment>
<dbReference type="Proteomes" id="UP000711407">
    <property type="component" value="Unassembled WGS sequence"/>
</dbReference>
<feature type="binding site" evidence="5">
    <location>
        <position position="105"/>
    </location>
    <ligand>
        <name>S-adenosyl-L-methionine</name>
        <dbReference type="ChEBI" id="CHEBI:59789"/>
    </ligand>
</feature>
<keyword evidence="3 5" id="KW-0949">S-adenosyl-L-methionine</keyword>
<dbReference type="GO" id="GO:0005737">
    <property type="term" value="C:cytoplasm"/>
    <property type="evidence" value="ECO:0007669"/>
    <property type="project" value="UniProtKB-SubCell"/>
</dbReference>
<evidence type="ECO:0000256" key="4">
    <source>
        <dbReference type="ARBA" id="ARBA00038303"/>
    </source>
</evidence>
<dbReference type="Pfam" id="PF02590">
    <property type="entry name" value="SPOUT_MTase"/>
    <property type="match status" value="1"/>
</dbReference>
<dbReference type="SUPFAM" id="SSF75217">
    <property type="entry name" value="alpha/beta knot"/>
    <property type="match status" value="1"/>
</dbReference>
<feature type="binding site" evidence="5">
    <location>
        <position position="73"/>
    </location>
    <ligand>
        <name>S-adenosyl-L-methionine</name>
        <dbReference type="ChEBI" id="CHEBI:59789"/>
    </ligand>
</feature>
<dbReference type="HAMAP" id="MF_00658">
    <property type="entry name" value="23SrRNA_methyltr_H"/>
    <property type="match status" value="1"/>
</dbReference>
<reference evidence="6" key="1">
    <citation type="journal article" date="2021" name="PeerJ">
        <title>Extensive microbial diversity within the chicken gut microbiome revealed by metagenomics and culture.</title>
        <authorList>
            <person name="Gilroy R."/>
            <person name="Ravi A."/>
            <person name="Getino M."/>
            <person name="Pursley I."/>
            <person name="Horton D.L."/>
            <person name="Alikhan N.F."/>
            <person name="Baker D."/>
            <person name="Gharbi K."/>
            <person name="Hall N."/>
            <person name="Watson M."/>
            <person name="Adriaenssens E.M."/>
            <person name="Foster-Nyarko E."/>
            <person name="Jarju S."/>
            <person name="Secka A."/>
            <person name="Antonio M."/>
            <person name="Oren A."/>
            <person name="Chaudhuri R.R."/>
            <person name="La Ragione R."/>
            <person name="Hildebrand F."/>
            <person name="Pallen M.J."/>
        </authorList>
    </citation>
    <scope>NUCLEOTIDE SEQUENCE</scope>
    <source>
        <strain evidence="6">4100</strain>
    </source>
</reference>
<reference evidence="6" key="2">
    <citation type="submission" date="2021-09" db="EMBL/GenBank/DDBJ databases">
        <authorList>
            <person name="Gilroy R."/>
        </authorList>
    </citation>
    <scope>NUCLEOTIDE SEQUENCE</scope>
    <source>
        <strain evidence="6">4100</strain>
    </source>
</reference>
<comment type="catalytic activity">
    <reaction evidence="5">
        <text>pseudouridine(1915) in 23S rRNA + S-adenosyl-L-methionine = N(3)-methylpseudouridine(1915) in 23S rRNA + S-adenosyl-L-homocysteine + H(+)</text>
        <dbReference type="Rhea" id="RHEA:42752"/>
        <dbReference type="Rhea" id="RHEA-COMP:10221"/>
        <dbReference type="Rhea" id="RHEA-COMP:10222"/>
        <dbReference type="ChEBI" id="CHEBI:15378"/>
        <dbReference type="ChEBI" id="CHEBI:57856"/>
        <dbReference type="ChEBI" id="CHEBI:59789"/>
        <dbReference type="ChEBI" id="CHEBI:65314"/>
        <dbReference type="ChEBI" id="CHEBI:74486"/>
        <dbReference type="EC" id="2.1.1.177"/>
    </reaction>
</comment>
<feature type="binding site" evidence="5">
    <location>
        <begin position="124"/>
        <end position="129"/>
    </location>
    <ligand>
        <name>S-adenosyl-L-methionine</name>
        <dbReference type="ChEBI" id="CHEBI:59789"/>
    </ligand>
</feature>
<dbReference type="GO" id="GO:0070038">
    <property type="term" value="F:rRNA (pseudouridine-N3-)-methyltransferase activity"/>
    <property type="evidence" value="ECO:0007669"/>
    <property type="project" value="UniProtKB-UniRule"/>
</dbReference>
<evidence type="ECO:0000313" key="7">
    <source>
        <dbReference type="Proteomes" id="UP000711407"/>
    </source>
</evidence>
<evidence type="ECO:0000256" key="1">
    <source>
        <dbReference type="ARBA" id="ARBA00022603"/>
    </source>
</evidence>
<accession>A0A4Q0U8G0</accession>
<comment type="subcellular location">
    <subcellularLocation>
        <location evidence="5">Cytoplasm</location>
    </subcellularLocation>
</comment>